<evidence type="ECO:0000256" key="1">
    <source>
        <dbReference type="SAM" id="Coils"/>
    </source>
</evidence>
<feature type="domain" description="Recombinase" evidence="4">
    <location>
        <begin position="149"/>
        <end position="298"/>
    </location>
</feature>
<organism evidence="5 6">
    <name type="scientific">Rhodobacter flavimaris</name>
    <dbReference type="NCBI Taxonomy" id="2907145"/>
    <lineage>
        <taxon>Bacteria</taxon>
        <taxon>Pseudomonadati</taxon>
        <taxon>Pseudomonadota</taxon>
        <taxon>Alphaproteobacteria</taxon>
        <taxon>Rhodobacterales</taxon>
        <taxon>Rhodobacter group</taxon>
        <taxon>Rhodobacter</taxon>
    </lineage>
</organism>
<dbReference type="Pfam" id="PF13408">
    <property type="entry name" value="Zn_ribbon_recom"/>
    <property type="match status" value="1"/>
</dbReference>
<dbReference type="Pfam" id="PF00239">
    <property type="entry name" value="Resolvase"/>
    <property type="match status" value="1"/>
</dbReference>
<dbReference type="InterPro" id="IPR025827">
    <property type="entry name" value="Zn_ribbon_recom_dom"/>
</dbReference>
<dbReference type="SMART" id="SM00857">
    <property type="entry name" value="Resolvase"/>
    <property type="match status" value="1"/>
</dbReference>
<feature type="coiled-coil region" evidence="1">
    <location>
        <begin position="383"/>
        <end position="448"/>
    </location>
</feature>
<dbReference type="SUPFAM" id="SSF53041">
    <property type="entry name" value="Resolvase-like"/>
    <property type="match status" value="1"/>
</dbReference>
<reference evidence="5 6" key="1">
    <citation type="submission" date="2021-12" db="EMBL/GenBank/DDBJ databases">
        <title>Sinirhodobacter sp. WL0062 is a bacterium isolated from seawater.</title>
        <authorList>
            <person name="Wang L."/>
            <person name="He W."/>
            <person name="Zhang D.-F."/>
        </authorList>
    </citation>
    <scope>NUCLEOTIDE SEQUENCE [LARGE SCALE GENOMIC DNA]</scope>
    <source>
        <strain evidence="5 6">WL0062</strain>
    </source>
</reference>
<dbReference type="InterPro" id="IPR038109">
    <property type="entry name" value="DNA_bind_recomb_sf"/>
</dbReference>
<gene>
    <name evidence="5" type="ORF">LZA78_15525</name>
</gene>
<protein>
    <submittedName>
        <fullName evidence="5">Recombinase family protein</fullName>
    </submittedName>
</protein>
<accession>A0ABS8Z212</accession>
<evidence type="ECO:0000259" key="4">
    <source>
        <dbReference type="PROSITE" id="PS51737"/>
    </source>
</evidence>
<dbReference type="EMBL" id="JAJUOS010000014">
    <property type="protein sequence ID" value="MCE5974898.1"/>
    <property type="molecule type" value="Genomic_DNA"/>
</dbReference>
<dbReference type="Gene3D" id="3.90.1750.20">
    <property type="entry name" value="Putative Large Serine Recombinase, Chain B, Domain 2"/>
    <property type="match status" value="1"/>
</dbReference>
<proteinExistence type="predicted"/>
<feature type="region of interest" description="Disordered" evidence="2">
    <location>
        <begin position="563"/>
        <end position="584"/>
    </location>
</feature>
<evidence type="ECO:0000313" key="5">
    <source>
        <dbReference type="EMBL" id="MCE5974898.1"/>
    </source>
</evidence>
<dbReference type="CDD" id="cd00338">
    <property type="entry name" value="Ser_Recombinase"/>
    <property type="match status" value="1"/>
</dbReference>
<dbReference type="Gene3D" id="3.40.50.1390">
    <property type="entry name" value="Resolvase, N-terminal catalytic domain"/>
    <property type="match status" value="1"/>
</dbReference>
<dbReference type="PROSITE" id="PS51737">
    <property type="entry name" value="RECOMBINASE_DNA_BIND"/>
    <property type="match status" value="1"/>
</dbReference>
<evidence type="ECO:0000313" key="6">
    <source>
        <dbReference type="Proteomes" id="UP001521181"/>
    </source>
</evidence>
<keyword evidence="6" id="KW-1185">Reference proteome</keyword>
<dbReference type="InterPro" id="IPR036162">
    <property type="entry name" value="Resolvase-like_N_sf"/>
</dbReference>
<comment type="caution">
    <text evidence="5">The sequence shown here is derived from an EMBL/GenBank/DDBJ whole genome shotgun (WGS) entry which is preliminary data.</text>
</comment>
<evidence type="ECO:0000259" key="3">
    <source>
        <dbReference type="PROSITE" id="PS51736"/>
    </source>
</evidence>
<dbReference type="Proteomes" id="UP001521181">
    <property type="component" value="Unassembled WGS sequence"/>
</dbReference>
<dbReference type="PANTHER" id="PTHR30461">
    <property type="entry name" value="DNA-INVERTASE FROM LAMBDOID PROPHAGE"/>
    <property type="match status" value="1"/>
</dbReference>
<dbReference type="InterPro" id="IPR006119">
    <property type="entry name" value="Resolv_N"/>
</dbReference>
<evidence type="ECO:0000256" key="2">
    <source>
        <dbReference type="SAM" id="MobiDB-lite"/>
    </source>
</evidence>
<dbReference type="PANTHER" id="PTHR30461:SF23">
    <property type="entry name" value="DNA RECOMBINASE-RELATED"/>
    <property type="match status" value="1"/>
</dbReference>
<dbReference type="Pfam" id="PF07508">
    <property type="entry name" value="Recombinase"/>
    <property type="match status" value="1"/>
</dbReference>
<sequence length="584" mass="64666">MRAAIYARYSTDLQSAASITDQVRVCRKLCEETDWQVVHVFSDEAISGATDQRPGFQQLLRSAMKGQFDVIVAEALDRLSRDQEHIAGLHKRMAFLDVQIVTKAEGEINELHVGLNGTMSALFLRQLAQKTRRGLEGRVRAGKSAGGISYGYKAVRQLLPDGSQSRGDRTIDPEEAVIVQRIFERFASGHSARAIAIELNHDRIPPPRGKGGKPGATWSFSTISGNWKRGTGILNNELYIGKLVWNRQNFVKDPDTGKRQARPNPREDLIIEDVPHLRIIDDELWERVKKIQHGVRKRIRAEDRPNAYGAARRPTYLLSGLLKCGCCGANYILVNALKYGCSANRNRGTCPNRATIRRAEVEARVLEGLKDHLLHPDLLAAFVEEFQREMRKEQQSSETERKTAEARLTKLEKEISNLIDAVANGMFHQSMTERLQALEDEKLTLRAKLDQLPEPPPVTLHPAMAEIYRSKVATLIEALNADGTRNEAADILRGLIAEIRMLPREGGGHDIELYGELGAILGLGEPRNDKPRLIVGGVSNSMVAGAGLNLHRTTMRLGQTIVQSPKGAGRGLRDSGVPLSGGPV</sequence>
<dbReference type="RefSeq" id="WP_233677833.1">
    <property type="nucleotide sequence ID" value="NZ_JAJUOS010000014.1"/>
</dbReference>
<dbReference type="InterPro" id="IPR050639">
    <property type="entry name" value="SSR_resolvase"/>
</dbReference>
<dbReference type="PROSITE" id="PS51736">
    <property type="entry name" value="RECOMBINASES_3"/>
    <property type="match status" value="1"/>
</dbReference>
<name>A0ABS8Z212_9RHOB</name>
<keyword evidence="1" id="KW-0175">Coiled coil</keyword>
<feature type="domain" description="Resolvase/invertase-type recombinase catalytic" evidence="3">
    <location>
        <begin position="2"/>
        <end position="150"/>
    </location>
</feature>
<dbReference type="InterPro" id="IPR011109">
    <property type="entry name" value="DNA_bind_recombinase_dom"/>
</dbReference>